<dbReference type="Proteomes" id="UP000304951">
    <property type="component" value="Unassembled WGS sequence"/>
</dbReference>
<feature type="region of interest" description="Disordered" evidence="1">
    <location>
        <begin position="1"/>
        <end position="20"/>
    </location>
</feature>
<accession>A0A4S8SHU9</accession>
<dbReference type="InterPro" id="IPR012942">
    <property type="entry name" value="SRR1-like"/>
</dbReference>
<dbReference type="Pfam" id="PF07985">
    <property type="entry name" value="SRR1"/>
    <property type="match status" value="2"/>
</dbReference>
<dbReference type="AlphaFoldDB" id="A0A4S8SHU9"/>
<feature type="domain" description="SRR1-like" evidence="2">
    <location>
        <begin position="96"/>
        <end position="225"/>
    </location>
</feature>
<organism evidence="3 4">
    <name type="scientific">Aureobasidium pullulans</name>
    <name type="common">Black yeast</name>
    <name type="synonym">Pullularia pullulans</name>
    <dbReference type="NCBI Taxonomy" id="5580"/>
    <lineage>
        <taxon>Eukaryota</taxon>
        <taxon>Fungi</taxon>
        <taxon>Dikarya</taxon>
        <taxon>Ascomycota</taxon>
        <taxon>Pezizomycotina</taxon>
        <taxon>Dothideomycetes</taxon>
        <taxon>Dothideomycetidae</taxon>
        <taxon>Dothideales</taxon>
        <taxon>Saccotheciaceae</taxon>
        <taxon>Aureobasidium</taxon>
    </lineage>
</organism>
<proteinExistence type="predicted"/>
<dbReference type="PANTHER" id="PTHR42080:SF1">
    <property type="entry name" value="SRR1-LIKE DOMAIN-CONTAINING PROTEIN"/>
    <property type="match status" value="1"/>
</dbReference>
<name>A0A4S8SHU9_AURPU</name>
<dbReference type="PANTHER" id="PTHR42080">
    <property type="entry name" value="SRR1 DOMAIN-CONTAINING PROTEIN"/>
    <property type="match status" value="1"/>
</dbReference>
<evidence type="ECO:0000259" key="2">
    <source>
        <dbReference type="Pfam" id="PF07985"/>
    </source>
</evidence>
<reference evidence="3 4" key="1">
    <citation type="submission" date="2018-10" db="EMBL/GenBank/DDBJ databases">
        <title>Fifty Aureobasidium pullulans genomes reveal a recombining polyextremotolerant generalist.</title>
        <authorList>
            <person name="Gostincar C."/>
            <person name="Turk M."/>
            <person name="Zajc J."/>
            <person name="Gunde-Cimerman N."/>
        </authorList>
    </citation>
    <scope>NUCLEOTIDE SEQUENCE [LARGE SCALE GENOMIC DNA]</scope>
    <source>
        <strain evidence="3 4">EXF-11900</strain>
    </source>
</reference>
<protein>
    <recommendedName>
        <fullName evidence="2">SRR1-like domain-containing protein</fullName>
    </recommendedName>
</protein>
<sequence>MAIPPHRPSNPFPKSTHESQYSADIPEDIFDGCLQNFHYSHPGFDSQDWTEESENSEPMDGYLRDVGLKVVDAVKQILEAGPELWYNVPRLRKLLVGTKAINKAVCLGLGGGFIRLEEQGDEETFIWQYALFDVFCQIIERKQKMESGSLPRYFQDPAFEIEEEHILQNVLGEKVIQHPETTELIDEHSFVFGIHIPWSSLANIFFTGRPHPQIFVGNSIEIGMSGVACAIADKYIRQVYLNHETIPGEDIIELRRQAELFVNSHSCTYLSEGVDEDADDQHFGSTYSDTTMAEVPERRSSITSEELNQNVTNPLPKQTDSIEAFIDEGGWKEAHQEFLKDNPGFRLKNHDSQGRPDHGRFHEMWDDVQQIVTEIKTFTGRDRHTFRTFLQRIVEGTDHIDSAVCLALGYYTHSASARREVFRHQLAMFLVFHQMLEQKQQEHIPMVFQDPTFDVEEEYLFINMLRAKVVQHPACLEHITKSSFVFAIHLPSGALADTVVEKLPALYIGNKVDYGSGTSYALAERYIRHWYLANDPWMTPELGRVVEQTNRFVDSYKIDIFNPAHDDCYPEDDVRYFKEIFVHRLKRDPST</sequence>
<feature type="domain" description="SRR1-like" evidence="2">
    <location>
        <begin position="393"/>
        <end position="516"/>
    </location>
</feature>
<evidence type="ECO:0000256" key="1">
    <source>
        <dbReference type="SAM" id="MobiDB-lite"/>
    </source>
</evidence>
<evidence type="ECO:0000313" key="4">
    <source>
        <dbReference type="Proteomes" id="UP000304951"/>
    </source>
</evidence>
<feature type="compositionally biased region" description="Pro residues" evidence="1">
    <location>
        <begin position="1"/>
        <end position="11"/>
    </location>
</feature>
<dbReference type="EMBL" id="QZAF01000207">
    <property type="protein sequence ID" value="THV70276.1"/>
    <property type="molecule type" value="Genomic_DNA"/>
</dbReference>
<comment type="caution">
    <text evidence="3">The sequence shown here is derived from an EMBL/GenBank/DDBJ whole genome shotgun (WGS) entry which is preliminary data.</text>
</comment>
<evidence type="ECO:0000313" key="3">
    <source>
        <dbReference type="EMBL" id="THV70276.1"/>
    </source>
</evidence>
<gene>
    <name evidence="3" type="ORF">D6D28_05278</name>
</gene>